<dbReference type="Pfam" id="PF07679">
    <property type="entry name" value="I-set"/>
    <property type="match status" value="1"/>
</dbReference>
<evidence type="ECO:0000313" key="14">
    <source>
        <dbReference type="Proteomes" id="UP000261600"/>
    </source>
</evidence>
<dbReference type="Pfam" id="PF13927">
    <property type="entry name" value="Ig_3"/>
    <property type="match status" value="1"/>
</dbReference>
<dbReference type="PANTHER" id="PTHR13723:SF281">
    <property type="entry name" value="PAPILIN"/>
    <property type="match status" value="1"/>
</dbReference>
<feature type="domain" description="Ig-like" evidence="11">
    <location>
        <begin position="839"/>
        <end position="935"/>
    </location>
</feature>
<evidence type="ECO:0000256" key="1">
    <source>
        <dbReference type="ARBA" id="ARBA00004613"/>
    </source>
</evidence>
<dbReference type="InterPro" id="IPR036179">
    <property type="entry name" value="Ig-like_dom_sf"/>
</dbReference>
<dbReference type="GO" id="GO:0004867">
    <property type="term" value="F:serine-type endopeptidase inhibitor activity"/>
    <property type="evidence" value="ECO:0007669"/>
    <property type="project" value="InterPro"/>
</dbReference>
<evidence type="ECO:0000256" key="6">
    <source>
        <dbReference type="ARBA" id="ARBA00023157"/>
    </source>
</evidence>
<evidence type="ECO:0000256" key="3">
    <source>
        <dbReference type="ARBA" id="ARBA00022525"/>
    </source>
</evidence>
<dbReference type="SMART" id="SM00209">
    <property type="entry name" value="TSP1"/>
    <property type="match status" value="5"/>
</dbReference>
<evidence type="ECO:0000256" key="4">
    <source>
        <dbReference type="ARBA" id="ARBA00022729"/>
    </source>
</evidence>
<dbReference type="InterPro" id="IPR002223">
    <property type="entry name" value="Kunitz_BPTI"/>
</dbReference>
<dbReference type="GO" id="GO:0030198">
    <property type="term" value="P:extracellular matrix organization"/>
    <property type="evidence" value="ECO:0007669"/>
    <property type="project" value="InterPro"/>
</dbReference>
<dbReference type="InterPro" id="IPR003599">
    <property type="entry name" value="Ig_sub"/>
</dbReference>
<feature type="compositionally biased region" description="Low complexity" evidence="8">
    <location>
        <begin position="735"/>
        <end position="749"/>
    </location>
</feature>
<dbReference type="GO" id="GO:0005576">
    <property type="term" value="C:extracellular region"/>
    <property type="evidence" value="ECO:0007669"/>
    <property type="project" value="UniProtKB-SubCell"/>
</dbReference>
<dbReference type="Pfam" id="PF19030">
    <property type="entry name" value="TSP1_ADAMTS"/>
    <property type="match status" value="4"/>
</dbReference>
<dbReference type="PANTHER" id="PTHR13723">
    <property type="entry name" value="ADAMTS A DISINTEGRIN AND METALLOPROTEASE WITH THROMBOSPONDIN MOTIFS PROTEASE"/>
    <property type="match status" value="1"/>
</dbReference>
<dbReference type="InterPro" id="IPR003598">
    <property type="entry name" value="Ig_sub2"/>
</dbReference>
<feature type="disulfide bond" evidence="7">
    <location>
        <begin position="48"/>
        <end position="84"/>
    </location>
</feature>
<dbReference type="Pfam" id="PF00090">
    <property type="entry name" value="TSP_1"/>
    <property type="match status" value="1"/>
</dbReference>
<dbReference type="InterPro" id="IPR036383">
    <property type="entry name" value="TSP1_rpt_sf"/>
</dbReference>
<dbReference type="InterPro" id="IPR013098">
    <property type="entry name" value="Ig_I-set"/>
</dbReference>
<dbReference type="PRINTS" id="PR00759">
    <property type="entry name" value="BASICPTASE"/>
</dbReference>
<dbReference type="InterPro" id="IPR045371">
    <property type="entry name" value="ADAMTS_CR_3"/>
</dbReference>
<keyword evidence="2" id="KW-0217">Developmental protein</keyword>
<dbReference type="InterPro" id="IPR000884">
    <property type="entry name" value="TSP1_rpt"/>
</dbReference>
<evidence type="ECO:0000256" key="7">
    <source>
        <dbReference type="PIRSR" id="PIRSR613273-3"/>
    </source>
</evidence>
<keyword evidence="14" id="KW-1185">Reference proteome</keyword>
<keyword evidence="4 9" id="KW-0732">Signal</keyword>
<dbReference type="Proteomes" id="UP000261600">
    <property type="component" value="Unplaced"/>
</dbReference>
<evidence type="ECO:0000256" key="5">
    <source>
        <dbReference type="ARBA" id="ARBA00022737"/>
    </source>
</evidence>
<dbReference type="PROSITE" id="PS50900">
    <property type="entry name" value="PLAC"/>
    <property type="match status" value="1"/>
</dbReference>
<feature type="domain" description="BPTI/Kunitz inhibitor" evidence="10">
    <location>
        <begin position="659"/>
        <end position="709"/>
    </location>
</feature>
<dbReference type="Gene3D" id="2.60.120.830">
    <property type="match status" value="1"/>
</dbReference>
<dbReference type="SUPFAM" id="SSF48726">
    <property type="entry name" value="Immunoglobulin"/>
    <property type="match status" value="2"/>
</dbReference>
<feature type="region of interest" description="Disordered" evidence="8">
    <location>
        <begin position="714"/>
        <end position="763"/>
    </location>
</feature>
<evidence type="ECO:0000259" key="11">
    <source>
        <dbReference type="PROSITE" id="PS50835"/>
    </source>
</evidence>
<dbReference type="CDD" id="cd22635">
    <property type="entry name" value="Kunitz_papilin"/>
    <property type="match status" value="1"/>
</dbReference>
<organism evidence="13 14">
    <name type="scientific">Monopterus albus</name>
    <name type="common">Swamp eel</name>
    <dbReference type="NCBI Taxonomy" id="43700"/>
    <lineage>
        <taxon>Eukaryota</taxon>
        <taxon>Metazoa</taxon>
        <taxon>Chordata</taxon>
        <taxon>Craniata</taxon>
        <taxon>Vertebrata</taxon>
        <taxon>Euteleostomi</taxon>
        <taxon>Actinopterygii</taxon>
        <taxon>Neopterygii</taxon>
        <taxon>Teleostei</taxon>
        <taxon>Neoteleostei</taxon>
        <taxon>Acanthomorphata</taxon>
        <taxon>Anabantaria</taxon>
        <taxon>Synbranchiformes</taxon>
        <taxon>Synbranchidae</taxon>
        <taxon>Monopterus</taxon>
    </lineage>
</organism>
<dbReference type="InterPro" id="IPR010294">
    <property type="entry name" value="ADAMTS_spacer1"/>
</dbReference>
<evidence type="ECO:0000259" key="12">
    <source>
        <dbReference type="PROSITE" id="PS50900"/>
    </source>
</evidence>
<dbReference type="InterPro" id="IPR013783">
    <property type="entry name" value="Ig-like_fold"/>
</dbReference>
<dbReference type="InterPro" id="IPR050439">
    <property type="entry name" value="ADAMTS_ADAMTS-like"/>
</dbReference>
<name>A0A3Q3KQK2_MONAL</name>
<reference evidence="13" key="1">
    <citation type="submission" date="2025-08" db="UniProtKB">
        <authorList>
            <consortium name="Ensembl"/>
        </authorList>
    </citation>
    <scope>IDENTIFICATION</scope>
</reference>
<protein>
    <submittedName>
        <fullName evidence="13">Uncharacterized protein</fullName>
    </submittedName>
</protein>
<dbReference type="AlphaFoldDB" id="A0A3Q3KQK2"/>
<evidence type="ECO:0000256" key="2">
    <source>
        <dbReference type="ARBA" id="ARBA00022473"/>
    </source>
</evidence>
<keyword evidence="5" id="KW-0677">Repeat</keyword>
<evidence type="ECO:0000259" key="10">
    <source>
        <dbReference type="PROSITE" id="PS50279"/>
    </source>
</evidence>
<dbReference type="Pfam" id="PF19236">
    <property type="entry name" value="ADAMTS_CR_3"/>
    <property type="match status" value="1"/>
</dbReference>
<dbReference type="Pfam" id="PF08686">
    <property type="entry name" value="PLAC"/>
    <property type="match status" value="1"/>
</dbReference>
<dbReference type="PROSITE" id="PS00280">
    <property type="entry name" value="BPTI_KUNITZ_1"/>
    <property type="match status" value="1"/>
</dbReference>
<sequence>VQCYPLYLWISLLTTTTSLHCDVVYNMLFCIQVPSKDYWDSWGAYGECSRSCGGGVTVKTRRCISHRTDGGHSCVGPEKSYRSCNIQDCPEGSRDFREEQCSMFDGTDFQGKRYKWLPYYGAENPCELNCMPRGENFYYRHRSAVVDGTPCHPGRRDVCVAGVCKHLGCDNMLESPQQEDPCLQCGGHGQSCYRIKDSFSVRDLPTGYNQMFIIPVGATTISIRETVATRNYLAIKNLRGEYYLNGHWIIEASRSTPISSTVLYYQRGAVGEDVPETVTGRGPTTEPLVVELLSQEPNQGVEYEFYLPNERSTEGYYWSFGSWSSCSKECGSGFQTRLVFCAIDNEAYPDYLCASLPRPQANRTCNPQPCPQVRRLSEGLRAYVLSWRTGEWNTCSVTCGGGSQVRSVQCISHDASGPRVVEDAICAAYTEAPPSVQTCNMHRCAEYHVTRWSACSATCGSGEQTREVTCVGLDGIRLEETFCSALLRPAAVQPCEMAACPPQISWRVGAWGLVSWTCSQSCGSGSRERQVICSDQKRNVYHADRCHAHPKPSTVEHCNTQSCYSPQPRRLEMDPTQTNKVRGPHRSALALHCSQSYHGCCPDGYTAARGPQGLGCPQAPAVVPVQPFCIQTRYPACHYTATEITYGVCFSHRQGRSVCSLPRAAGSCSSWVSRYHYDVITSKCVHFWYGGCHGNSNNFMTLAECQSACQVPALSQQGSGPPDPAGQSSRRRESTASGAATSSRGSTSGHSHNMGMICPQRQSLSAGPPASACHCCTVRRSSCEVRPRRPRKHSETLTPPSNLLTPAERIPTAEHKVTLSSCLQPSFYVFQLFLPPSFPSFLLSLYPLMFPQTDPSTVEALVGQTAVLPCRVSPPPSSTVIVDWRRDGISVSSHRHHQQPDGSLLVGPLTQSDSGWFLCVATRERERDHRYIYLSVTDLRITTAPNNIQVSEGSTAQLPCVVSGDNVNIGWSRNGIVVRPDGRDILLSSDGSLILNNVKQSQEGTYTCNAYTGIYSVSAVAEVKVIKGTQEDVGACVDQPELANCELIVYARLCSNLYYSSFCCASCTRHSQMNDRFGQTS</sequence>
<proteinExistence type="predicted"/>
<dbReference type="PRINTS" id="PR01857">
    <property type="entry name" value="ADAMTSFAMILY"/>
</dbReference>
<dbReference type="Gene3D" id="2.20.100.10">
    <property type="entry name" value="Thrombospondin type-1 (TSP1) repeat"/>
    <property type="match status" value="5"/>
</dbReference>
<dbReference type="InterPro" id="IPR007110">
    <property type="entry name" value="Ig-like_dom"/>
</dbReference>
<feature type="chain" id="PRO_5018626530" evidence="9">
    <location>
        <begin position="22"/>
        <end position="1081"/>
    </location>
</feature>
<dbReference type="SMART" id="SM00131">
    <property type="entry name" value="KU"/>
    <property type="match status" value="1"/>
</dbReference>
<keyword evidence="6 7" id="KW-1015">Disulfide bond</keyword>
<dbReference type="InterPro" id="IPR036880">
    <property type="entry name" value="Kunitz_BPTI_sf"/>
</dbReference>
<dbReference type="Ensembl" id="ENSMALT00000033005.1">
    <property type="protein sequence ID" value="ENSMALP00000032446.1"/>
    <property type="gene ID" value="ENSMALG00000022347.1"/>
</dbReference>
<dbReference type="GO" id="GO:0031012">
    <property type="term" value="C:extracellular matrix"/>
    <property type="evidence" value="ECO:0007669"/>
    <property type="project" value="TreeGrafter"/>
</dbReference>
<reference evidence="13" key="2">
    <citation type="submission" date="2025-09" db="UniProtKB">
        <authorList>
            <consortium name="Ensembl"/>
        </authorList>
    </citation>
    <scope>IDENTIFICATION</scope>
</reference>
<feature type="disulfide bond" evidence="7">
    <location>
        <begin position="63"/>
        <end position="74"/>
    </location>
</feature>
<evidence type="ECO:0000256" key="8">
    <source>
        <dbReference type="SAM" id="MobiDB-lite"/>
    </source>
</evidence>
<dbReference type="InterPro" id="IPR013273">
    <property type="entry name" value="ADAMTS/ADAMTS-like"/>
</dbReference>
<dbReference type="PROSITE" id="PS50835">
    <property type="entry name" value="IG_LIKE"/>
    <property type="match status" value="2"/>
</dbReference>
<keyword evidence="3" id="KW-0964">Secreted</keyword>
<dbReference type="SUPFAM" id="SSF82895">
    <property type="entry name" value="TSP-1 type 1 repeat"/>
    <property type="match status" value="5"/>
</dbReference>
<dbReference type="Gene3D" id="4.10.410.10">
    <property type="entry name" value="Pancreatic trypsin inhibitor Kunitz domain"/>
    <property type="match status" value="1"/>
</dbReference>
<dbReference type="Pfam" id="PF05986">
    <property type="entry name" value="ADAMTS_spacer1"/>
    <property type="match status" value="1"/>
</dbReference>
<dbReference type="STRING" id="43700.ENSMALP00000032446"/>
<dbReference type="FunFam" id="2.60.120.830:FF:000001">
    <property type="entry name" value="A disintegrin and metalloproteinase with thrombospondin motifs 1"/>
    <property type="match status" value="1"/>
</dbReference>
<dbReference type="SMART" id="SM00409">
    <property type="entry name" value="IG"/>
    <property type="match status" value="2"/>
</dbReference>
<accession>A0A3Q3KQK2</accession>
<dbReference type="SMART" id="SM00408">
    <property type="entry name" value="IGc2"/>
    <property type="match status" value="2"/>
</dbReference>
<dbReference type="SUPFAM" id="SSF57362">
    <property type="entry name" value="BPTI-like"/>
    <property type="match status" value="1"/>
</dbReference>
<dbReference type="FunFam" id="4.10.410.10:FF:000020">
    <property type="entry name" value="Collagen, type VI, alpha 3"/>
    <property type="match status" value="1"/>
</dbReference>
<dbReference type="GO" id="GO:0006508">
    <property type="term" value="P:proteolysis"/>
    <property type="evidence" value="ECO:0007669"/>
    <property type="project" value="TreeGrafter"/>
</dbReference>
<feature type="domain" description="PLAC" evidence="12">
    <location>
        <begin position="1032"/>
        <end position="1071"/>
    </location>
</feature>
<dbReference type="Gene3D" id="2.60.40.10">
    <property type="entry name" value="Immunoglobulins"/>
    <property type="match status" value="2"/>
</dbReference>
<dbReference type="PROSITE" id="PS50279">
    <property type="entry name" value="BPTI_KUNITZ_2"/>
    <property type="match status" value="1"/>
</dbReference>
<feature type="disulfide bond" evidence="7">
    <location>
        <begin position="52"/>
        <end position="89"/>
    </location>
</feature>
<dbReference type="InterPro" id="IPR020901">
    <property type="entry name" value="Prtase_inh_Kunz-CS"/>
</dbReference>
<dbReference type="PROSITE" id="PS50092">
    <property type="entry name" value="TSP1"/>
    <property type="match status" value="5"/>
</dbReference>
<dbReference type="InterPro" id="IPR010909">
    <property type="entry name" value="PLAC"/>
</dbReference>
<comment type="subcellular location">
    <subcellularLocation>
        <location evidence="1">Secreted</location>
    </subcellularLocation>
</comment>
<evidence type="ECO:0000256" key="9">
    <source>
        <dbReference type="SAM" id="SignalP"/>
    </source>
</evidence>
<dbReference type="Pfam" id="PF00014">
    <property type="entry name" value="Kunitz_BPTI"/>
    <property type="match status" value="1"/>
</dbReference>
<feature type="signal peptide" evidence="9">
    <location>
        <begin position="1"/>
        <end position="21"/>
    </location>
</feature>
<evidence type="ECO:0000313" key="13">
    <source>
        <dbReference type="Ensembl" id="ENSMALP00000032446.1"/>
    </source>
</evidence>
<dbReference type="FunFam" id="2.20.100.10:FF:000005">
    <property type="entry name" value="ADAM metallopeptidase with thrombospondin type 1 motif 9"/>
    <property type="match status" value="4"/>
</dbReference>
<dbReference type="GO" id="GO:0004222">
    <property type="term" value="F:metalloendopeptidase activity"/>
    <property type="evidence" value="ECO:0007669"/>
    <property type="project" value="TreeGrafter"/>
</dbReference>
<feature type="domain" description="Ig-like" evidence="11">
    <location>
        <begin position="939"/>
        <end position="1024"/>
    </location>
</feature>